<organism evidence="2">
    <name type="scientific">viral metagenome</name>
    <dbReference type="NCBI Taxonomy" id="1070528"/>
    <lineage>
        <taxon>unclassified sequences</taxon>
        <taxon>metagenomes</taxon>
        <taxon>organismal metagenomes</taxon>
    </lineage>
</organism>
<dbReference type="SUPFAM" id="SSF49899">
    <property type="entry name" value="Concanavalin A-like lectins/glucanases"/>
    <property type="match status" value="1"/>
</dbReference>
<sequence length="226" mass="25828">MNWMIVIGIVVVIIGMYLLYLYFQNYTTVAANMTNLNNANPPVTNTNNPLTYQYSVDAWIYVNSWNNNNIKPILTIPNQINLYLDKTTPTLYFDISQNCGSTTSKPSPPMVVTDNFPIQKWTYVTIVVDNYFVDMYLDGKLMQSMKMNCMQSIPSNVSTSIYLGGNPTVINDIMVTKVYRYPYVLAPQDVWKKYIIGNGVSTSFSTYGMSIEITKNNEVQNEIRIF</sequence>
<dbReference type="EMBL" id="MN740015">
    <property type="protein sequence ID" value="QHT84046.1"/>
    <property type="molecule type" value="Genomic_DNA"/>
</dbReference>
<evidence type="ECO:0008006" key="3">
    <source>
        <dbReference type="Google" id="ProtNLM"/>
    </source>
</evidence>
<dbReference type="InterPro" id="IPR013320">
    <property type="entry name" value="ConA-like_dom_sf"/>
</dbReference>
<evidence type="ECO:0000313" key="2">
    <source>
        <dbReference type="EMBL" id="QHT84046.1"/>
    </source>
</evidence>
<protein>
    <recommendedName>
        <fullName evidence="3">LamG-like jellyroll fold domain-containing protein</fullName>
    </recommendedName>
</protein>
<dbReference type="Pfam" id="PF13385">
    <property type="entry name" value="Laminin_G_3"/>
    <property type="match status" value="1"/>
</dbReference>
<dbReference type="AlphaFoldDB" id="A0A6C0HV86"/>
<name>A0A6C0HV86_9ZZZZ</name>
<reference evidence="2" key="1">
    <citation type="journal article" date="2020" name="Nature">
        <title>Giant virus diversity and host interactions through global metagenomics.</title>
        <authorList>
            <person name="Schulz F."/>
            <person name="Roux S."/>
            <person name="Paez-Espino D."/>
            <person name="Jungbluth S."/>
            <person name="Walsh D.A."/>
            <person name="Denef V.J."/>
            <person name="McMahon K.D."/>
            <person name="Konstantinidis K.T."/>
            <person name="Eloe-Fadrosh E.A."/>
            <person name="Kyrpides N.C."/>
            <person name="Woyke T."/>
        </authorList>
    </citation>
    <scope>NUCLEOTIDE SEQUENCE</scope>
    <source>
        <strain evidence="2">GVMAG-M-3300023184-16</strain>
    </source>
</reference>
<keyword evidence="1" id="KW-0472">Membrane</keyword>
<keyword evidence="1" id="KW-1133">Transmembrane helix</keyword>
<accession>A0A6C0HV86</accession>
<proteinExistence type="predicted"/>
<keyword evidence="1" id="KW-0812">Transmembrane</keyword>
<feature type="transmembrane region" description="Helical" evidence="1">
    <location>
        <begin position="6"/>
        <end position="23"/>
    </location>
</feature>
<dbReference type="Gene3D" id="2.60.120.200">
    <property type="match status" value="1"/>
</dbReference>
<evidence type="ECO:0000256" key="1">
    <source>
        <dbReference type="SAM" id="Phobius"/>
    </source>
</evidence>